<dbReference type="Proteomes" id="UP000282876">
    <property type="component" value="Unassembled WGS sequence"/>
</dbReference>
<gene>
    <name evidence="1" type="ORF">TUBRATIS_16780</name>
</gene>
<sequence length="167" mass="19854">MIFFCCVLGVIPDLKETPKRAHYIQINYNTTLRAPTSRIPRVINMSVIENLINRVKLIKKKFKPIRDRNVQLKKQKKMFAKTRFPNDTALISEIESVLAFKIKKVNEIREELNSLETFLSHLHRIVPLQLTDLEWYKLRKQKRLKIIAHCIGLEKTILELLIRQIFY</sequence>
<accession>A0A437AKX8</accession>
<dbReference type="EMBL" id="RCSS01000389">
    <property type="protein sequence ID" value="RVD91851.1"/>
    <property type="molecule type" value="Genomic_DNA"/>
</dbReference>
<dbReference type="VEuPathDB" id="MicrosporidiaDB:TUBRATIS_16780"/>
<dbReference type="AlphaFoldDB" id="A0A437AKX8"/>
<protein>
    <submittedName>
        <fullName evidence="1">Uncharacterized protein</fullName>
    </submittedName>
</protein>
<proteinExistence type="predicted"/>
<evidence type="ECO:0000313" key="2">
    <source>
        <dbReference type="Proteomes" id="UP000282876"/>
    </source>
</evidence>
<organism evidence="1 2">
    <name type="scientific">Tubulinosema ratisbonensis</name>
    <dbReference type="NCBI Taxonomy" id="291195"/>
    <lineage>
        <taxon>Eukaryota</taxon>
        <taxon>Fungi</taxon>
        <taxon>Fungi incertae sedis</taxon>
        <taxon>Microsporidia</taxon>
        <taxon>Tubulinosematoidea</taxon>
        <taxon>Tubulinosematidae</taxon>
        <taxon>Tubulinosema</taxon>
    </lineage>
</organism>
<reference evidence="1 2" key="1">
    <citation type="submission" date="2018-10" db="EMBL/GenBank/DDBJ databases">
        <title>Draft genome sequence of the microsporidian Tubulinosema ratisbonensis.</title>
        <authorList>
            <person name="Polonais V."/>
            <person name="Peyretaillade E."/>
            <person name="Niehus S."/>
            <person name="Wawrzyniak I."/>
            <person name="Franchet A."/>
            <person name="Gaspin C."/>
            <person name="Reichstadt M."/>
            <person name="Belser C."/>
            <person name="Labadie K."/>
            <person name="Delbac F."/>
            <person name="Ferrandon D."/>
        </authorList>
    </citation>
    <scope>NUCLEOTIDE SEQUENCE [LARGE SCALE GENOMIC DNA]</scope>
    <source>
        <strain evidence="1 2">Franzen</strain>
    </source>
</reference>
<keyword evidence="2" id="KW-1185">Reference proteome</keyword>
<comment type="caution">
    <text evidence="1">The sequence shown here is derived from an EMBL/GenBank/DDBJ whole genome shotgun (WGS) entry which is preliminary data.</text>
</comment>
<evidence type="ECO:0000313" key="1">
    <source>
        <dbReference type="EMBL" id="RVD91851.1"/>
    </source>
</evidence>
<name>A0A437AKX8_9MICR</name>